<accession>A0ABP1QN04</accession>
<sequence>MDTAPILGVPFVVRVKILCKLTAQEQLVLRQVCKTTREWIDTSSLLHHLPATVLKDNGNKTFTKFLQKRPPHVITELEIENQNCDFLHDPALAYFLHLHSSTITKLSMGRYFTCRIPEEINFYESFVNLKELMLHKISIPSHGEVSSVFPNIFKKLQVLKIGDVKAFPEPPDDSFGATLIPLNLQRPMGLYVWKLIKFCEEIEFLGYPNTAKYFFQAFVDGRGRGEFGMFCDYIQNRKLQHPNKPNLKFCDFLNDNWPPDSKNTLALLKMGNEFGLRYLNVNSNQFNFLSIGSLIKMYDLPKNSGDSILSFKNFNCLITEQLPAVEKICMSASDVNTMLDYSCVFDGPKIFPCLKEIEIVIDLGFNHNSQPQDIYMKAREFRDVRILLSHFFYDMELILLEKENEAVRFYRSVTNLTISFKHLLPNTQRKATPNDLPMEWILKALPLRRLRIDGWTAEPNSYLQLWQGCPNLEELIIKDCENLTDHCFIGNLTHGPGCQNLKSLRRITIEGANTICGLTERTFQMFQKDLGLQPSTFLNRCREMTAMTWST</sequence>
<dbReference type="EMBL" id="CAXLJM020000040">
    <property type="protein sequence ID" value="CAL8108886.1"/>
    <property type="molecule type" value="Genomic_DNA"/>
</dbReference>
<gene>
    <name evidence="2" type="ORF">ODALV1_LOCUS13123</name>
</gene>
<dbReference type="Pfam" id="PF00646">
    <property type="entry name" value="F-box"/>
    <property type="match status" value="1"/>
</dbReference>
<evidence type="ECO:0000313" key="3">
    <source>
        <dbReference type="Proteomes" id="UP001642540"/>
    </source>
</evidence>
<dbReference type="Proteomes" id="UP001642540">
    <property type="component" value="Unassembled WGS sequence"/>
</dbReference>
<name>A0ABP1QN04_9HEXA</name>
<evidence type="ECO:0000259" key="1">
    <source>
        <dbReference type="Pfam" id="PF00646"/>
    </source>
</evidence>
<dbReference type="InterPro" id="IPR001810">
    <property type="entry name" value="F-box_dom"/>
</dbReference>
<protein>
    <recommendedName>
        <fullName evidence="1">F-box domain-containing protein</fullName>
    </recommendedName>
</protein>
<organism evidence="2 3">
    <name type="scientific">Orchesella dallaii</name>
    <dbReference type="NCBI Taxonomy" id="48710"/>
    <lineage>
        <taxon>Eukaryota</taxon>
        <taxon>Metazoa</taxon>
        <taxon>Ecdysozoa</taxon>
        <taxon>Arthropoda</taxon>
        <taxon>Hexapoda</taxon>
        <taxon>Collembola</taxon>
        <taxon>Entomobryomorpha</taxon>
        <taxon>Entomobryoidea</taxon>
        <taxon>Orchesellidae</taxon>
        <taxon>Orchesellinae</taxon>
        <taxon>Orchesella</taxon>
    </lineage>
</organism>
<dbReference type="InterPro" id="IPR032675">
    <property type="entry name" value="LRR_dom_sf"/>
</dbReference>
<evidence type="ECO:0000313" key="2">
    <source>
        <dbReference type="EMBL" id="CAL8108886.1"/>
    </source>
</evidence>
<comment type="caution">
    <text evidence="2">The sequence shown here is derived from an EMBL/GenBank/DDBJ whole genome shotgun (WGS) entry which is preliminary data.</text>
</comment>
<dbReference type="Gene3D" id="3.80.10.10">
    <property type="entry name" value="Ribonuclease Inhibitor"/>
    <property type="match status" value="1"/>
</dbReference>
<reference evidence="2 3" key="1">
    <citation type="submission" date="2024-08" db="EMBL/GenBank/DDBJ databases">
        <authorList>
            <person name="Cucini C."/>
            <person name="Frati F."/>
        </authorList>
    </citation>
    <scope>NUCLEOTIDE SEQUENCE [LARGE SCALE GENOMIC DNA]</scope>
</reference>
<proteinExistence type="predicted"/>
<keyword evidence="3" id="KW-1185">Reference proteome</keyword>
<feature type="domain" description="F-box" evidence="1">
    <location>
        <begin position="7"/>
        <end position="47"/>
    </location>
</feature>